<dbReference type="AlphaFoldDB" id="A0A1Z3HG39"/>
<dbReference type="InterPro" id="IPR018170">
    <property type="entry name" value="Aldo/ket_reductase_CS"/>
</dbReference>
<dbReference type="Gene3D" id="3.20.20.100">
    <property type="entry name" value="NADP-dependent oxidoreductase domain"/>
    <property type="match status" value="1"/>
</dbReference>
<dbReference type="InterPro" id="IPR050791">
    <property type="entry name" value="Aldo-Keto_reductase"/>
</dbReference>
<dbReference type="InterPro" id="IPR036812">
    <property type="entry name" value="NAD(P)_OxRdtase_dom_sf"/>
</dbReference>
<dbReference type="Pfam" id="PF00248">
    <property type="entry name" value="Aldo_ket_red"/>
    <property type="match status" value="1"/>
</dbReference>
<dbReference type="PANTHER" id="PTHR43625">
    <property type="entry name" value="AFLATOXIN B1 ALDEHYDE REDUCTASE"/>
    <property type="match status" value="1"/>
</dbReference>
<reference evidence="3 4" key="1">
    <citation type="journal article" date="2016" name="Biochim. Biophys. Acta">
        <title>Characterization of red-shifted phycobilisomes isolated from the chlorophyll f-containing cyanobacterium Halomicronema hongdechloris.</title>
        <authorList>
            <person name="Li Y."/>
            <person name="Lin Y."/>
            <person name="Garvey C.J."/>
            <person name="Birch D."/>
            <person name="Corkery R.W."/>
            <person name="Loughlin P.C."/>
            <person name="Scheer H."/>
            <person name="Willows R.D."/>
            <person name="Chen M."/>
        </authorList>
    </citation>
    <scope>NUCLEOTIDE SEQUENCE [LARGE SCALE GENOMIC DNA]</scope>
    <source>
        <strain evidence="3 4">C2206</strain>
    </source>
</reference>
<dbReference type="STRING" id="1641165.XM38_16000"/>
<dbReference type="GO" id="GO:0016491">
    <property type="term" value="F:oxidoreductase activity"/>
    <property type="evidence" value="ECO:0007669"/>
    <property type="project" value="UniProtKB-KW"/>
</dbReference>
<gene>
    <name evidence="3" type="ORF">XM38_001870</name>
</gene>
<proteinExistence type="predicted"/>
<dbReference type="SUPFAM" id="SSF51430">
    <property type="entry name" value="NAD(P)-linked oxidoreductase"/>
    <property type="match status" value="1"/>
</dbReference>
<dbReference type="PROSITE" id="PS00062">
    <property type="entry name" value="ALDOKETO_REDUCTASE_2"/>
    <property type="match status" value="1"/>
</dbReference>
<sequence>MTANVPVDPSPTLSLPPMGCGTWAWGNRLLWGYDESMDAELQAVFNLYMGSGITLFDSGDSYGTGRLLGRSEQLLGRFAKDYTGPNQESLCIATKLAAYPWRLTSEAMVRACQASAERLGRPVDLAQLHWSTANYFPWQEWPLLDGLMDLYERGLVRGVGLSNFGPQRLKQVYQRFRERGVPIATLQVQYSLISTYPVVELGLKDLCDELGIQLIAYSPLGLGLLTGKYDEKGPFPKGLRRFLFPYLLSGIRPVLDALQAIALFRQKTPAQVAINWCICKGTIPIPGAKTLAQAQQNLAALGWQLEAGEVMELDRAAARCKRHMVQNIFQTR</sequence>
<name>A0A1Z3HG39_9CYAN</name>
<dbReference type="GO" id="GO:0005737">
    <property type="term" value="C:cytoplasm"/>
    <property type="evidence" value="ECO:0007669"/>
    <property type="project" value="TreeGrafter"/>
</dbReference>
<protein>
    <submittedName>
        <fullName evidence="3">Aldo-keto reductase</fullName>
    </submittedName>
</protein>
<evidence type="ECO:0000313" key="3">
    <source>
        <dbReference type="EMBL" id="ASC69260.1"/>
    </source>
</evidence>
<keyword evidence="1" id="KW-0560">Oxidoreductase</keyword>
<evidence type="ECO:0000256" key="1">
    <source>
        <dbReference type="ARBA" id="ARBA00023002"/>
    </source>
</evidence>
<dbReference type="Proteomes" id="UP000191901">
    <property type="component" value="Chromosome"/>
</dbReference>
<dbReference type="KEGG" id="hhg:XM38_001870"/>
<evidence type="ECO:0000259" key="2">
    <source>
        <dbReference type="Pfam" id="PF00248"/>
    </source>
</evidence>
<organism evidence="3 4">
    <name type="scientific">Halomicronema hongdechloris C2206</name>
    <dbReference type="NCBI Taxonomy" id="1641165"/>
    <lineage>
        <taxon>Bacteria</taxon>
        <taxon>Bacillati</taxon>
        <taxon>Cyanobacteriota</taxon>
        <taxon>Cyanophyceae</taxon>
        <taxon>Nodosilineales</taxon>
        <taxon>Nodosilineaceae</taxon>
        <taxon>Halomicronema</taxon>
    </lineage>
</organism>
<keyword evidence="4" id="KW-1185">Reference proteome</keyword>
<dbReference type="CDD" id="cd19093">
    <property type="entry name" value="AKR_AtPLR-like"/>
    <property type="match status" value="1"/>
</dbReference>
<dbReference type="EMBL" id="CP021983">
    <property type="protein sequence ID" value="ASC69260.1"/>
    <property type="molecule type" value="Genomic_DNA"/>
</dbReference>
<dbReference type="PANTHER" id="PTHR43625:SF5">
    <property type="entry name" value="PYRIDOXAL REDUCTASE, CHLOROPLASTIC"/>
    <property type="match status" value="1"/>
</dbReference>
<dbReference type="InterPro" id="IPR023210">
    <property type="entry name" value="NADP_OxRdtase_dom"/>
</dbReference>
<feature type="domain" description="NADP-dependent oxidoreductase" evidence="2">
    <location>
        <begin position="17"/>
        <end position="316"/>
    </location>
</feature>
<evidence type="ECO:0000313" key="4">
    <source>
        <dbReference type="Proteomes" id="UP000191901"/>
    </source>
</evidence>
<accession>A0A1Z3HG39</accession>